<dbReference type="PANTHER" id="PTHR36443">
    <property type="entry name" value="BSR5223 PROTEIN"/>
    <property type="match status" value="1"/>
</dbReference>
<dbReference type="PANTHER" id="PTHR36443:SF1">
    <property type="entry name" value="BSR5223 PROTEIN"/>
    <property type="match status" value="1"/>
</dbReference>
<keyword evidence="1" id="KW-0812">Transmembrane</keyword>
<comment type="caution">
    <text evidence="2">The sequence shown here is derived from an EMBL/GenBank/DDBJ whole genome shotgun (WGS) entry which is preliminary data.</text>
</comment>
<protein>
    <submittedName>
        <fullName evidence="2">DUF2905 domain-containing protein</fullName>
    </submittedName>
</protein>
<dbReference type="AlphaFoldDB" id="A0A8J6NH00"/>
<feature type="transmembrane region" description="Helical" evidence="1">
    <location>
        <begin position="43"/>
        <end position="64"/>
    </location>
</feature>
<organism evidence="2 3">
    <name type="scientific">Candidatus Desulfobia pelagia</name>
    <dbReference type="NCBI Taxonomy" id="2841692"/>
    <lineage>
        <taxon>Bacteria</taxon>
        <taxon>Pseudomonadati</taxon>
        <taxon>Thermodesulfobacteriota</taxon>
        <taxon>Desulfobulbia</taxon>
        <taxon>Desulfobulbales</taxon>
        <taxon>Desulfobulbaceae</taxon>
        <taxon>Candidatus Desulfobia</taxon>
    </lineage>
</organism>
<accession>A0A8J6NH00</accession>
<name>A0A8J6NH00_9BACT</name>
<sequence length="66" mass="7399">MGKNLIIIGIILVCVGLLWPVIGKLPFGRLPGDIIVKKENFNFYFPLASCIVVSLIVTIILWLFKK</sequence>
<dbReference type="EMBL" id="JACNJZ010000160">
    <property type="protein sequence ID" value="MBC8318438.1"/>
    <property type="molecule type" value="Genomic_DNA"/>
</dbReference>
<dbReference type="Proteomes" id="UP000614424">
    <property type="component" value="Unassembled WGS sequence"/>
</dbReference>
<reference evidence="2 3" key="1">
    <citation type="submission" date="2020-08" db="EMBL/GenBank/DDBJ databases">
        <title>Bridging the membrane lipid divide: bacteria of the FCB group superphylum have the potential to synthesize archaeal ether lipids.</title>
        <authorList>
            <person name="Villanueva L."/>
            <person name="Von Meijenfeldt F.A.B."/>
            <person name="Westbye A.B."/>
            <person name="Yadav S."/>
            <person name="Hopmans E.C."/>
            <person name="Dutilh B.E."/>
            <person name="Sinninghe Damste J.S."/>
        </authorList>
    </citation>
    <scope>NUCLEOTIDE SEQUENCE [LARGE SCALE GENOMIC DNA]</scope>
    <source>
        <strain evidence="2">NIOZ-UU47</strain>
    </source>
</reference>
<evidence type="ECO:0000313" key="3">
    <source>
        <dbReference type="Proteomes" id="UP000614424"/>
    </source>
</evidence>
<dbReference type="Pfam" id="PF11146">
    <property type="entry name" value="DUF2905"/>
    <property type="match status" value="1"/>
</dbReference>
<evidence type="ECO:0000256" key="1">
    <source>
        <dbReference type="SAM" id="Phobius"/>
    </source>
</evidence>
<keyword evidence="1" id="KW-1133">Transmembrane helix</keyword>
<evidence type="ECO:0000313" key="2">
    <source>
        <dbReference type="EMBL" id="MBC8318438.1"/>
    </source>
</evidence>
<feature type="transmembrane region" description="Helical" evidence="1">
    <location>
        <begin position="5"/>
        <end position="23"/>
    </location>
</feature>
<dbReference type="InterPro" id="IPR021320">
    <property type="entry name" value="DUF2905"/>
</dbReference>
<keyword evidence="1" id="KW-0472">Membrane</keyword>
<gene>
    <name evidence="2" type="ORF">H8E41_11075</name>
</gene>
<proteinExistence type="predicted"/>